<evidence type="ECO:0000313" key="6">
    <source>
        <dbReference type="Proteomes" id="UP001596113"/>
    </source>
</evidence>
<evidence type="ECO:0000256" key="2">
    <source>
        <dbReference type="ARBA" id="ARBA00023125"/>
    </source>
</evidence>
<keyword evidence="3" id="KW-0804">Transcription</keyword>
<dbReference type="PANTHER" id="PTHR42756:SF1">
    <property type="entry name" value="TRANSCRIPTIONAL REPRESSOR OF EMRAB OPERON"/>
    <property type="match status" value="1"/>
</dbReference>
<dbReference type="Proteomes" id="UP001596113">
    <property type="component" value="Unassembled WGS sequence"/>
</dbReference>
<dbReference type="EMBL" id="JBHSMI010000025">
    <property type="protein sequence ID" value="MFC5404176.1"/>
    <property type="molecule type" value="Genomic_DNA"/>
</dbReference>
<protein>
    <submittedName>
        <fullName evidence="5">MarR family winged helix-turn-helix transcriptional regulator</fullName>
    </submittedName>
</protein>
<keyword evidence="1" id="KW-0805">Transcription regulation</keyword>
<dbReference type="SMART" id="SM00347">
    <property type="entry name" value="HTH_MARR"/>
    <property type="match status" value="1"/>
</dbReference>
<keyword evidence="2" id="KW-0238">DNA-binding</keyword>
<gene>
    <name evidence="5" type="ORF">ACFPOF_15640</name>
</gene>
<accession>A0ABW0HVE9</accession>
<name>A0ABW0HVE9_9BACL</name>
<dbReference type="InterPro" id="IPR036390">
    <property type="entry name" value="WH_DNA-bd_sf"/>
</dbReference>
<keyword evidence="6" id="KW-1185">Reference proteome</keyword>
<dbReference type="Pfam" id="PF12802">
    <property type="entry name" value="MarR_2"/>
    <property type="match status" value="1"/>
</dbReference>
<evidence type="ECO:0000256" key="1">
    <source>
        <dbReference type="ARBA" id="ARBA00023015"/>
    </source>
</evidence>
<evidence type="ECO:0000313" key="5">
    <source>
        <dbReference type="EMBL" id="MFC5404176.1"/>
    </source>
</evidence>
<comment type="caution">
    <text evidence="5">The sequence shown here is derived from an EMBL/GenBank/DDBJ whole genome shotgun (WGS) entry which is preliminary data.</text>
</comment>
<evidence type="ECO:0000259" key="4">
    <source>
        <dbReference type="PROSITE" id="PS50995"/>
    </source>
</evidence>
<dbReference type="SUPFAM" id="SSF46785">
    <property type="entry name" value="Winged helix' DNA-binding domain"/>
    <property type="match status" value="1"/>
</dbReference>
<dbReference type="Gene3D" id="1.10.10.10">
    <property type="entry name" value="Winged helix-like DNA-binding domain superfamily/Winged helix DNA-binding domain"/>
    <property type="match status" value="1"/>
</dbReference>
<dbReference type="InterPro" id="IPR000835">
    <property type="entry name" value="HTH_MarR-typ"/>
</dbReference>
<feature type="domain" description="HTH marR-type" evidence="4">
    <location>
        <begin position="14"/>
        <end position="146"/>
    </location>
</feature>
<evidence type="ECO:0000256" key="3">
    <source>
        <dbReference type="ARBA" id="ARBA00023163"/>
    </source>
</evidence>
<proteinExistence type="predicted"/>
<dbReference type="PROSITE" id="PS50995">
    <property type="entry name" value="HTH_MARR_2"/>
    <property type="match status" value="1"/>
</dbReference>
<organism evidence="5 6">
    <name type="scientific">Cohnella soli</name>
    <dbReference type="NCBI Taxonomy" id="425005"/>
    <lineage>
        <taxon>Bacteria</taxon>
        <taxon>Bacillati</taxon>
        <taxon>Bacillota</taxon>
        <taxon>Bacilli</taxon>
        <taxon>Bacillales</taxon>
        <taxon>Paenibacillaceae</taxon>
        <taxon>Cohnella</taxon>
    </lineage>
</organism>
<dbReference type="PANTHER" id="PTHR42756">
    <property type="entry name" value="TRANSCRIPTIONAL REGULATOR, MARR"/>
    <property type="match status" value="1"/>
</dbReference>
<dbReference type="RefSeq" id="WP_378134198.1">
    <property type="nucleotide sequence ID" value="NZ_JBHSMI010000025.1"/>
</dbReference>
<dbReference type="PRINTS" id="PR00598">
    <property type="entry name" value="HTHMARR"/>
</dbReference>
<sequence length="155" mass="17983">MANKENERADYELERSVGFMMGMVYRKMSAFFLNRIKAFGVTPEQWSVLFQIDRHEGRIQKEIADMVGKDKPTTTRILDLLEAKGLVRKQVGESDKRSFQLYITEEGRKLVRHLTPIEQQVAGEVMQCMSSEEADTFMLLLKRLDAHVEQTLKPE</sequence>
<dbReference type="InterPro" id="IPR036388">
    <property type="entry name" value="WH-like_DNA-bd_sf"/>
</dbReference>
<reference evidence="6" key="1">
    <citation type="journal article" date="2019" name="Int. J. Syst. Evol. Microbiol.">
        <title>The Global Catalogue of Microorganisms (GCM) 10K type strain sequencing project: providing services to taxonomists for standard genome sequencing and annotation.</title>
        <authorList>
            <consortium name="The Broad Institute Genomics Platform"/>
            <consortium name="The Broad Institute Genome Sequencing Center for Infectious Disease"/>
            <person name="Wu L."/>
            <person name="Ma J."/>
        </authorList>
    </citation>
    <scope>NUCLEOTIDE SEQUENCE [LARGE SCALE GENOMIC DNA]</scope>
    <source>
        <strain evidence="6">CGMCC 1.18575</strain>
    </source>
</reference>